<dbReference type="SMART" id="SM00944">
    <property type="entry name" value="Pro-kuma_activ"/>
    <property type="match status" value="1"/>
</dbReference>
<dbReference type="SUPFAM" id="SSF54897">
    <property type="entry name" value="Protease propeptides/inhibitors"/>
    <property type="match status" value="1"/>
</dbReference>
<keyword evidence="6" id="KW-0106">Calcium</keyword>
<reference evidence="11 12" key="1">
    <citation type="submission" date="2020-08" db="EMBL/GenBank/DDBJ databases">
        <title>Genome sequence of Nocardioides mesophilus KACC 16243T.</title>
        <authorList>
            <person name="Hyun D.-W."/>
            <person name="Bae J.-W."/>
        </authorList>
    </citation>
    <scope>NUCLEOTIDE SEQUENCE [LARGE SCALE GENOMIC DNA]</scope>
    <source>
        <strain evidence="11 12">KACC 16243</strain>
    </source>
</reference>
<feature type="domain" description="Peptidase S53" evidence="10">
    <location>
        <begin position="235"/>
        <end position="653"/>
    </location>
</feature>
<dbReference type="Pfam" id="PF09286">
    <property type="entry name" value="Pro-kuma_activ"/>
    <property type="match status" value="1"/>
</dbReference>
<feature type="compositionally biased region" description="Low complexity" evidence="8">
    <location>
        <begin position="410"/>
        <end position="422"/>
    </location>
</feature>
<proteinExistence type="predicted"/>
<dbReference type="PANTHER" id="PTHR14218">
    <property type="entry name" value="PROTEASE S8 TRIPEPTIDYL PEPTIDASE I CLN2"/>
    <property type="match status" value="1"/>
</dbReference>
<evidence type="ECO:0000256" key="5">
    <source>
        <dbReference type="ARBA" id="ARBA00022825"/>
    </source>
</evidence>
<organism evidence="11 12">
    <name type="scientific">Nocardioides mesophilus</name>
    <dbReference type="NCBI Taxonomy" id="433659"/>
    <lineage>
        <taxon>Bacteria</taxon>
        <taxon>Bacillati</taxon>
        <taxon>Actinomycetota</taxon>
        <taxon>Actinomycetes</taxon>
        <taxon>Propionibacteriales</taxon>
        <taxon>Nocardioidaceae</taxon>
        <taxon>Nocardioides</taxon>
    </lineage>
</organism>
<dbReference type="InterPro" id="IPR050819">
    <property type="entry name" value="Tripeptidyl-peptidase_I"/>
</dbReference>
<keyword evidence="12" id="KW-1185">Reference proteome</keyword>
<evidence type="ECO:0000256" key="9">
    <source>
        <dbReference type="SAM" id="SignalP"/>
    </source>
</evidence>
<dbReference type="InterPro" id="IPR030400">
    <property type="entry name" value="Sedolisin_dom"/>
</dbReference>
<evidence type="ECO:0000313" key="11">
    <source>
        <dbReference type="EMBL" id="QNN51861.1"/>
    </source>
</evidence>
<dbReference type="InterPro" id="IPR015366">
    <property type="entry name" value="S53_propep"/>
</dbReference>
<sequence length="655" mass="68867">MIRFSRSSCAALAAAALITSTAGVSSASPQASATRLDGSRPAWAVPAHRVAPSRDGAAVDFKVQLEWRNPAAAARYAAAAASQGTATSGAFLTPAQFRERFAPSRSDVASVTSWLRSQGFQVRSVPANRKYVEATGTVRQAARAFRTSFSTYRVQGMRLRANDTALRVPASLRHVQAVTGLDQSEALVHSDSVLPAVFRNARPCSKYWGEKTVANTPTPDGTALPARPSAFAPCGYAGKQLQGAYGLAGTIASGVDGSGVTVAVVDAYASSTVLSDLNTYSARNGLPTMQPGQFREIVPPGVYRRPANPQHDPAGWSGEETLDVEAVHTMAPGAKIIYAGAPNNRQDMNATLNMLVDKHLADIVTNSYGFSTEALPPGYIKSTNDILIQAAATGISMFFSSGDGGDHTGGDPANAAAATPDWPASSPWVTAVGGTSLGVTANDTRLFELGWETGRSALDKTATTPTWTAPTFQYGSGGGTSRLFAQPDYQKGVVPAEISQKYGSTPMRAVPDVSAVGDPTTGMLVGQTQRFPDGSAQYSEYRIGGTSLSSPLYAGMFALVVQKAGHRFGLANPALYAARATTYDITKADLATYPGAVRVDYVNGFDGSEGYTYTARWFDFDNGLTIHVRPQYDDVTGIGSPEGTAWLDAVAGYRG</sequence>
<dbReference type="KEGG" id="nmes:H9L09_15155"/>
<dbReference type="GO" id="GO:0046872">
    <property type="term" value="F:metal ion binding"/>
    <property type="evidence" value="ECO:0007669"/>
    <property type="project" value="UniProtKB-KW"/>
</dbReference>
<dbReference type="Proteomes" id="UP000515947">
    <property type="component" value="Chromosome"/>
</dbReference>
<dbReference type="SUPFAM" id="SSF52743">
    <property type="entry name" value="Subtilisin-like"/>
    <property type="match status" value="1"/>
</dbReference>
<evidence type="ECO:0000256" key="1">
    <source>
        <dbReference type="ARBA" id="ARBA00001913"/>
    </source>
</evidence>
<dbReference type="InterPro" id="IPR036852">
    <property type="entry name" value="Peptidase_S8/S53_dom_sf"/>
</dbReference>
<dbReference type="PROSITE" id="PS00138">
    <property type="entry name" value="SUBTILASE_SER"/>
    <property type="match status" value="1"/>
</dbReference>
<keyword evidence="4" id="KW-0378">Hydrolase</keyword>
<dbReference type="AlphaFoldDB" id="A0A7G9R8D6"/>
<dbReference type="Pfam" id="PF00082">
    <property type="entry name" value="Peptidase_S8"/>
    <property type="match status" value="1"/>
</dbReference>
<dbReference type="InterPro" id="IPR000209">
    <property type="entry name" value="Peptidase_S8/S53_dom"/>
</dbReference>
<evidence type="ECO:0000256" key="8">
    <source>
        <dbReference type="SAM" id="MobiDB-lite"/>
    </source>
</evidence>
<keyword evidence="3" id="KW-0479">Metal-binding</keyword>
<evidence type="ECO:0000256" key="7">
    <source>
        <dbReference type="ARBA" id="ARBA00023145"/>
    </source>
</evidence>
<dbReference type="RefSeq" id="WP_187577704.1">
    <property type="nucleotide sequence ID" value="NZ_CP060713.1"/>
</dbReference>
<comment type="cofactor">
    <cofactor evidence="1">
        <name>Ca(2+)</name>
        <dbReference type="ChEBI" id="CHEBI:29108"/>
    </cofactor>
</comment>
<evidence type="ECO:0000256" key="3">
    <source>
        <dbReference type="ARBA" id="ARBA00022723"/>
    </source>
</evidence>
<evidence type="ECO:0000256" key="4">
    <source>
        <dbReference type="ARBA" id="ARBA00022801"/>
    </source>
</evidence>
<dbReference type="GO" id="GO:0006508">
    <property type="term" value="P:proteolysis"/>
    <property type="evidence" value="ECO:0007669"/>
    <property type="project" value="UniProtKB-KW"/>
</dbReference>
<evidence type="ECO:0000259" key="10">
    <source>
        <dbReference type="PROSITE" id="PS51695"/>
    </source>
</evidence>
<feature type="signal peptide" evidence="9">
    <location>
        <begin position="1"/>
        <end position="27"/>
    </location>
</feature>
<dbReference type="GO" id="GO:0008240">
    <property type="term" value="F:tripeptidyl-peptidase activity"/>
    <property type="evidence" value="ECO:0007669"/>
    <property type="project" value="TreeGrafter"/>
</dbReference>
<accession>A0A7G9R8D6</accession>
<dbReference type="PANTHER" id="PTHR14218:SF15">
    <property type="entry name" value="TRIPEPTIDYL-PEPTIDASE 1"/>
    <property type="match status" value="1"/>
</dbReference>
<keyword evidence="7" id="KW-0865">Zymogen</keyword>
<dbReference type="Gene3D" id="3.40.50.200">
    <property type="entry name" value="Peptidase S8/S53 domain"/>
    <property type="match status" value="1"/>
</dbReference>
<gene>
    <name evidence="11" type="ORF">H9L09_15155</name>
</gene>
<keyword evidence="9" id="KW-0732">Signal</keyword>
<feature type="chain" id="PRO_5028827642" evidence="9">
    <location>
        <begin position="28"/>
        <end position="655"/>
    </location>
</feature>
<dbReference type="EMBL" id="CP060713">
    <property type="protein sequence ID" value="QNN51861.1"/>
    <property type="molecule type" value="Genomic_DNA"/>
</dbReference>
<feature type="region of interest" description="Disordered" evidence="8">
    <location>
        <begin position="403"/>
        <end position="422"/>
    </location>
</feature>
<keyword evidence="5" id="KW-0720">Serine protease</keyword>
<evidence type="ECO:0000256" key="6">
    <source>
        <dbReference type="ARBA" id="ARBA00022837"/>
    </source>
</evidence>
<dbReference type="InterPro" id="IPR023828">
    <property type="entry name" value="Peptidase_S8_Ser-AS"/>
</dbReference>
<evidence type="ECO:0000313" key="12">
    <source>
        <dbReference type="Proteomes" id="UP000515947"/>
    </source>
</evidence>
<keyword evidence="2" id="KW-0645">Protease</keyword>
<protein>
    <submittedName>
        <fullName evidence="11">S8/S53 family peptidase</fullName>
    </submittedName>
</protein>
<name>A0A7G9R8D6_9ACTN</name>
<dbReference type="CDD" id="cd11377">
    <property type="entry name" value="Pro-peptidase_S53"/>
    <property type="match status" value="1"/>
</dbReference>
<dbReference type="GO" id="GO:0004252">
    <property type="term" value="F:serine-type endopeptidase activity"/>
    <property type="evidence" value="ECO:0007669"/>
    <property type="project" value="InterPro"/>
</dbReference>
<dbReference type="PROSITE" id="PS51695">
    <property type="entry name" value="SEDOLISIN"/>
    <property type="match status" value="1"/>
</dbReference>
<dbReference type="CDD" id="cd04056">
    <property type="entry name" value="Peptidases_S53"/>
    <property type="match status" value="1"/>
</dbReference>
<evidence type="ECO:0000256" key="2">
    <source>
        <dbReference type="ARBA" id="ARBA00022670"/>
    </source>
</evidence>